<reference evidence="2" key="2">
    <citation type="journal article" date="2023" name="MicrobiologyOpen">
        <title>Genomics of the tumorigenes clade of the family Rhizobiaceae and description of Rhizobium rhododendri sp. nov.</title>
        <authorList>
            <person name="Kuzmanovic N."/>
            <person name="diCenzo G.C."/>
            <person name="Bunk B."/>
            <person name="Sproeer C."/>
            <person name="Fruehling A."/>
            <person name="Neumann-Schaal M."/>
            <person name="Overmann J."/>
            <person name="Smalla K."/>
        </authorList>
    </citation>
    <scope>NUCLEOTIDE SEQUENCE</scope>
    <source>
        <strain evidence="2">Rho-6.2</strain>
    </source>
</reference>
<evidence type="ECO:0000256" key="1">
    <source>
        <dbReference type="SAM" id="Phobius"/>
    </source>
</evidence>
<keyword evidence="1" id="KW-0472">Membrane</keyword>
<gene>
    <name evidence="2" type="ORF">PR018_00920</name>
</gene>
<keyword evidence="1" id="KW-0812">Transmembrane</keyword>
<name>A0ABY8IID7_9HYPH</name>
<accession>A0ABY8IID7</accession>
<keyword evidence="3" id="KW-1185">Reference proteome</keyword>
<reference evidence="2" key="1">
    <citation type="journal article" date="2019" name="Phytopathology">
        <title>A Novel Group of Rhizobium tumorigenes-Like Agrobacteria Associated with Crown Gall Disease of Rhododendron and Blueberry.</title>
        <authorList>
            <person name="Kuzmanovic N."/>
            <person name="Behrens P."/>
            <person name="Idczak E."/>
            <person name="Wagner S."/>
            <person name="Gotz M."/>
            <person name="Sproer C."/>
            <person name="Bunk B."/>
            <person name="Overmann J."/>
            <person name="Smalla K."/>
        </authorList>
    </citation>
    <scope>NUCLEOTIDE SEQUENCE</scope>
    <source>
        <strain evidence="2">Rho-6.2</strain>
    </source>
</reference>
<organism evidence="2 3">
    <name type="scientific">Rhizobium rhododendri</name>
    <dbReference type="NCBI Taxonomy" id="2506430"/>
    <lineage>
        <taxon>Bacteria</taxon>
        <taxon>Pseudomonadati</taxon>
        <taxon>Pseudomonadota</taxon>
        <taxon>Alphaproteobacteria</taxon>
        <taxon>Hyphomicrobiales</taxon>
        <taxon>Rhizobiaceae</taxon>
        <taxon>Rhizobium/Agrobacterium group</taxon>
        <taxon>Rhizobium</taxon>
    </lineage>
</organism>
<dbReference type="RefSeq" id="WP_142823986.1">
    <property type="nucleotide sequence ID" value="NZ_CP117267.1"/>
</dbReference>
<protein>
    <submittedName>
        <fullName evidence="2">Uncharacterized protein</fullName>
    </submittedName>
</protein>
<feature type="transmembrane region" description="Helical" evidence="1">
    <location>
        <begin position="24"/>
        <end position="47"/>
    </location>
</feature>
<keyword evidence="1" id="KW-1133">Transmembrane helix</keyword>
<proteinExistence type="predicted"/>
<evidence type="ECO:0000313" key="2">
    <source>
        <dbReference type="EMBL" id="WFS23121.1"/>
    </source>
</evidence>
<dbReference type="Proteomes" id="UP000318939">
    <property type="component" value="Chromosome"/>
</dbReference>
<evidence type="ECO:0000313" key="3">
    <source>
        <dbReference type="Proteomes" id="UP000318939"/>
    </source>
</evidence>
<sequence length="139" mass="14391">MSLSDDGIADSEEMRQPRGAVPRVMASLIVAFFAYLGLALGGGFATFASTETNNFSAAKGSQQPHYITQRDNARGVVAAERSAEPKASWHDGNAALLAFATPIHIFDDDAGCLPPLASSLSGPGNVRAYLARGPPAASA</sequence>
<dbReference type="EMBL" id="CP117267">
    <property type="protein sequence ID" value="WFS23121.1"/>
    <property type="molecule type" value="Genomic_DNA"/>
</dbReference>